<evidence type="ECO:0000256" key="1">
    <source>
        <dbReference type="SAM" id="SignalP"/>
    </source>
</evidence>
<evidence type="ECO:0000259" key="2">
    <source>
        <dbReference type="SMART" id="SM00769"/>
    </source>
</evidence>
<reference evidence="3 4" key="2">
    <citation type="submission" date="2018-03" db="EMBL/GenBank/DDBJ databases">
        <title>Draft genome of Pseudomonas putida strain KH-21-114.</title>
        <authorList>
            <person name="Yoshizawa S."/>
            <person name="Khan N.H."/>
            <person name="Nishimura M."/>
            <person name="Chiura H.X."/>
            <person name="Ogura Y."/>
            <person name="Hayashi T."/>
            <person name="Kogure K."/>
        </authorList>
    </citation>
    <scope>NUCLEOTIDE SEQUENCE [LARGE SCALE GENOMIC DNA]</scope>
    <source>
        <strain evidence="3 4">KH-21-114</strain>
    </source>
</reference>
<dbReference type="AlphaFoldDB" id="A0A2S3X2Q7"/>
<proteinExistence type="predicted"/>
<accession>A0A2S3X2Q7</accession>
<comment type="caution">
    <text evidence="3">The sequence shown here is derived from an EMBL/GenBank/DDBJ whole genome shotgun (WGS) entry which is preliminary data.</text>
</comment>
<dbReference type="RefSeq" id="WP_103446684.1">
    <property type="nucleotide sequence ID" value="NZ_MINH01000019.1"/>
</dbReference>
<keyword evidence="1" id="KW-0732">Signal</keyword>
<dbReference type="GO" id="GO:0009269">
    <property type="term" value="P:response to desiccation"/>
    <property type="evidence" value="ECO:0007669"/>
    <property type="project" value="InterPro"/>
</dbReference>
<protein>
    <recommendedName>
        <fullName evidence="2">Water stress and hypersensitive response domain-containing protein</fullName>
    </recommendedName>
</protein>
<gene>
    <name evidence="3" type="ORF">BGP84_09085</name>
</gene>
<dbReference type="EMBL" id="MINH01000019">
    <property type="protein sequence ID" value="POG09880.1"/>
    <property type="molecule type" value="Genomic_DNA"/>
</dbReference>
<feature type="domain" description="Water stress and hypersensitive response" evidence="2">
    <location>
        <begin position="35"/>
        <end position="155"/>
    </location>
</feature>
<sequence>MAARLRHSLRLLLVLMLATVLNACALFQDRDPLNISVIGIEPLPGQELEMRMAVKMRVQNPNESAIDYNGIALNLEVNGQPLAAGVSDQQGHIGRYDEAVIVVPVSITAFAFLRQAYGLGKLDSLQGMPYKLRGKLAGGPLGTVRFTDEGKLDLPKEGSLYW</sequence>
<feature type="chain" id="PRO_5015453920" description="Water stress and hypersensitive response domain-containing protein" evidence="1">
    <location>
        <begin position="24"/>
        <end position="162"/>
    </location>
</feature>
<dbReference type="OrthoDB" id="5421820at2"/>
<evidence type="ECO:0000313" key="4">
    <source>
        <dbReference type="Proteomes" id="UP000237230"/>
    </source>
</evidence>
<dbReference type="InterPro" id="IPR004864">
    <property type="entry name" value="LEA_2"/>
</dbReference>
<reference evidence="3 4" key="1">
    <citation type="submission" date="2016-08" db="EMBL/GenBank/DDBJ databases">
        <authorList>
            <person name="Seilhamer J.J."/>
        </authorList>
    </citation>
    <scope>NUCLEOTIDE SEQUENCE [LARGE SCALE GENOMIC DNA]</scope>
    <source>
        <strain evidence="3 4">KH-21-114</strain>
    </source>
</reference>
<dbReference type="InterPro" id="IPR013990">
    <property type="entry name" value="WHy-dom"/>
</dbReference>
<organism evidence="3 4">
    <name type="scientific">Pseudomonas putida</name>
    <name type="common">Arthrobacter siderocapsulatus</name>
    <dbReference type="NCBI Taxonomy" id="303"/>
    <lineage>
        <taxon>Bacteria</taxon>
        <taxon>Pseudomonadati</taxon>
        <taxon>Pseudomonadota</taxon>
        <taxon>Gammaproteobacteria</taxon>
        <taxon>Pseudomonadales</taxon>
        <taxon>Pseudomonadaceae</taxon>
        <taxon>Pseudomonas</taxon>
    </lineage>
</organism>
<dbReference type="Proteomes" id="UP000237230">
    <property type="component" value="Unassembled WGS sequence"/>
</dbReference>
<dbReference type="SMART" id="SM00769">
    <property type="entry name" value="WHy"/>
    <property type="match status" value="1"/>
</dbReference>
<feature type="signal peptide" evidence="1">
    <location>
        <begin position="1"/>
        <end position="23"/>
    </location>
</feature>
<dbReference type="Gene3D" id="2.60.40.1820">
    <property type="match status" value="1"/>
</dbReference>
<dbReference type="Pfam" id="PF03168">
    <property type="entry name" value="LEA_2"/>
    <property type="match status" value="1"/>
</dbReference>
<name>A0A2S3X2Q7_PSEPU</name>
<evidence type="ECO:0000313" key="3">
    <source>
        <dbReference type="EMBL" id="POG09880.1"/>
    </source>
</evidence>
<dbReference type="SUPFAM" id="SSF117070">
    <property type="entry name" value="LEA14-like"/>
    <property type="match status" value="1"/>
</dbReference>